<dbReference type="RefSeq" id="XP_020050779.1">
    <property type="nucleotide sequence ID" value="XM_020192550.1"/>
</dbReference>
<accession>A0A1D2VS77</accession>
<evidence type="ECO:0000313" key="1">
    <source>
        <dbReference type="EMBL" id="ODV64472.1"/>
    </source>
</evidence>
<dbReference type="EMBL" id="KV454475">
    <property type="protein sequence ID" value="ODV64472.1"/>
    <property type="molecule type" value="Genomic_DNA"/>
</dbReference>
<dbReference type="AlphaFoldDB" id="A0A1D2VS77"/>
<evidence type="ECO:0000313" key="2">
    <source>
        <dbReference type="Proteomes" id="UP000095038"/>
    </source>
</evidence>
<sequence>MQRQQGGGRGYRVCAAGGAWEAGVGRVQSVGSYAVPEPLQQKGSKLSELRW</sequence>
<protein>
    <submittedName>
        <fullName evidence="1">Uncharacterized protein</fullName>
    </submittedName>
</protein>
<organism evidence="1 2">
    <name type="scientific">Ascoidea rubescens DSM 1968</name>
    <dbReference type="NCBI Taxonomy" id="1344418"/>
    <lineage>
        <taxon>Eukaryota</taxon>
        <taxon>Fungi</taxon>
        <taxon>Dikarya</taxon>
        <taxon>Ascomycota</taxon>
        <taxon>Saccharomycotina</taxon>
        <taxon>Saccharomycetes</taxon>
        <taxon>Ascoideaceae</taxon>
        <taxon>Ascoidea</taxon>
    </lineage>
</organism>
<dbReference type="GeneID" id="30966186"/>
<proteinExistence type="predicted"/>
<name>A0A1D2VS77_9ASCO</name>
<dbReference type="InParanoid" id="A0A1D2VS77"/>
<gene>
    <name evidence="1" type="ORF">ASCRUDRAFT_74087</name>
</gene>
<reference evidence="2" key="1">
    <citation type="submission" date="2016-05" db="EMBL/GenBank/DDBJ databases">
        <title>Comparative genomics of biotechnologically important yeasts.</title>
        <authorList>
            <consortium name="DOE Joint Genome Institute"/>
            <person name="Riley R."/>
            <person name="Haridas S."/>
            <person name="Wolfe K.H."/>
            <person name="Lopes M.R."/>
            <person name="Hittinger C.T."/>
            <person name="Goker M."/>
            <person name="Salamov A."/>
            <person name="Wisecaver J."/>
            <person name="Long T.M."/>
            <person name="Aerts A.L."/>
            <person name="Barry K."/>
            <person name="Choi C."/>
            <person name="Clum A."/>
            <person name="Coughlan A.Y."/>
            <person name="Deshpande S."/>
            <person name="Douglass A.P."/>
            <person name="Hanson S.J."/>
            <person name="Klenk H.-P."/>
            <person name="Labutti K."/>
            <person name="Lapidus A."/>
            <person name="Lindquist E."/>
            <person name="Lipzen A."/>
            <person name="Meier-Kolthoff J.P."/>
            <person name="Ohm R.A."/>
            <person name="Otillar R.P."/>
            <person name="Pangilinan J."/>
            <person name="Peng Y."/>
            <person name="Rokas A."/>
            <person name="Rosa C.A."/>
            <person name="Scheuner C."/>
            <person name="Sibirny A.A."/>
            <person name="Slot J.C."/>
            <person name="Stielow J.B."/>
            <person name="Sun H."/>
            <person name="Kurtzman C.P."/>
            <person name="Blackwell M."/>
            <person name="Grigoriev I.V."/>
            <person name="Jeffries T.W."/>
        </authorList>
    </citation>
    <scope>NUCLEOTIDE SEQUENCE [LARGE SCALE GENOMIC DNA]</scope>
    <source>
        <strain evidence="2">DSM 1968</strain>
    </source>
</reference>
<keyword evidence="2" id="KW-1185">Reference proteome</keyword>
<dbReference type="Proteomes" id="UP000095038">
    <property type="component" value="Unassembled WGS sequence"/>
</dbReference>